<dbReference type="EMBL" id="SWFM01000003">
    <property type="protein sequence ID" value="TKD69800.1"/>
    <property type="molecule type" value="Genomic_DNA"/>
</dbReference>
<feature type="active site" evidence="7">
    <location>
        <position position="152"/>
    </location>
</feature>
<feature type="domain" description="Peptidase S11 D-alanyl-D-alanine carboxypeptidase A N-terminal" evidence="11">
    <location>
        <begin position="62"/>
        <end position="288"/>
    </location>
</feature>
<evidence type="ECO:0000256" key="3">
    <source>
        <dbReference type="ARBA" id="ARBA00022801"/>
    </source>
</evidence>
<dbReference type="InterPro" id="IPR018044">
    <property type="entry name" value="Peptidase_S11"/>
</dbReference>
<evidence type="ECO:0000256" key="9">
    <source>
        <dbReference type="RuleBase" id="RU004016"/>
    </source>
</evidence>
<dbReference type="GO" id="GO:0008360">
    <property type="term" value="P:regulation of cell shape"/>
    <property type="evidence" value="ECO:0007669"/>
    <property type="project" value="UniProtKB-KW"/>
</dbReference>
<organism evidence="12 13">
    <name type="scientific">Guptibacillus hwajinpoensis</name>
    <dbReference type="NCBI Taxonomy" id="208199"/>
    <lineage>
        <taxon>Bacteria</taxon>
        <taxon>Bacillati</taxon>
        <taxon>Bacillota</taxon>
        <taxon>Bacilli</taxon>
        <taxon>Bacillales</taxon>
        <taxon>Guptibacillaceae</taxon>
        <taxon>Guptibacillus</taxon>
    </lineage>
</organism>
<comment type="similarity">
    <text evidence="1 9">Belongs to the peptidase S11 family.</text>
</comment>
<dbReference type="AlphaFoldDB" id="A0A4U1MHJ8"/>
<dbReference type="PANTHER" id="PTHR21581:SF33">
    <property type="entry name" value="D-ALANYL-D-ALANINE CARBOXYPEPTIDASE DACB"/>
    <property type="match status" value="1"/>
</dbReference>
<feature type="transmembrane region" description="Helical" evidence="10">
    <location>
        <begin position="403"/>
        <end position="422"/>
    </location>
</feature>
<feature type="transmembrane region" description="Helical" evidence="10">
    <location>
        <begin position="42"/>
        <end position="62"/>
    </location>
</feature>
<dbReference type="InterPro" id="IPR001967">
    <property type="entry name" value="Peptidase_S11_N"/>
</dbReference>
<dbReference type="GO" id="GO:0009252">
    <property type="term" value="P:peptidoglycan biosynthetic process"/>
    <property type="evidence" value="ECO:0007669"/>
    <property type="project" value="UniProtKB-KW"/>
</dbReference>
<keyword evidence="10" id="KW-0812">Transmembrane</keyword>
<keyword evidence="2" id="KW-0732">Signal</keyword>
<keyword evidence="3" id="KW-0378">Hydrolase</keyword>
<evidence type="ECO:0000256" key="6">
    <source>
        <dbReference type="ARBA" id="ARBA00023316"/>
    </source>
</evidence>
<dbReference type="GO" id="GO:0071555">
    <property type="term" value="P:cell wall organization"/>
    <property type="evidence" value="ECO:0007669"/>
    <property type="project" value="UniProtKB-KW"/>
</dbReference>
<proteinExistence type="inferred from homology"/>
<keyword evidence="10" id="KW-1133">Transmembrane helix</keyword>
<dbReference type="GO" id="GO:0006508">
    <property type="term" value="P:proteolysis"/>
    <property type="evidence" value="ECO:0007669"/>
    <property type="project" value="InterPro"/>
</dbReference>
<gene>
    <name evidence="12" type="ORF">FBF83_11025</name>
</gene>
<dbReference type="GO" id="GO:0009002">
    <property type="term" value="F:serine-type D-Ala-D-Ala carboxypeptidase activity"/>
    <property type="evidence" value="ECO:0007669"/>
    <property type="project" value="InterPro"/>
</dbReference>
<keyword evidence="10" id="KW-0472">Membrane</keyword>
<accession>A0A4U1MHJ8</accession>
<keyword evidence="12" id="KW-0121">Carboxypeptidase</keyword>
<feature type="binding site" evidence="8">
    <location>
        <position position="258"/>
    </location>
    <ligand>
        <name>substrate</name>
    </ligand>
</feature>
<evidence type="ECO:0000313" key="13">
    <source>
        <dbReference type="Proteomes" id="UP000310541"/>
    </source>
</evidence>
<sequence length="436" mass="48541">MFLISYNSVRIRSFVLDITLATNTNTLNSMKERGASMIPKKYWLITIVVIMTAILFPETLLAQQPPNVKSETAILIDGKTGQVLFEKNSQKEMYPASITKIVTALMAVESEKMNDSTEVSKKAREVDGTRVYLEEGEMVPLAQLVKGMLVNSGNDAAIAIAEQLSGSVDSFADDMNTFVKEEVGVENSHFTNPHGLFNEQHVTTAEDMAKITQYAMKNQQFKSIFGVKELEWSGEDWNTTLINHHRLLLDYDFVTGGKNGFVSKSGFTLVTTATKENQELIAVTMKATDDQIAYQDTLTLLNYGFDTFSPVVYEKGTELAERDGKEYFLAEDITLFQQDNQAVELSVNDSGRLESDTGSIKSALDSELLSSSNSESSTTKDQSKVVSASKEKEKDTFSISSKLIFYIGISIFTVIIIALFMGRTKPTKRRSRTFPY</sequence>
<name>A0A4U1MHJ8_9BACL</name>
<feature type="active site" description="Proton acceptor" evidence="7">
    <location>
        <position position="100"/>
    </location>
</feature>
<evidence type="ECO:0000313" key="12">
    <source>
        <dbReference type="EMBL" id="TKD69800.1"/>
    </source>
</evidence>
<dbReference type="InterPro" id="IPR012338">
    <property type="entry name" value="Beta-lactam/transpept-like"/>
</dbReference>
<protein>
    <submittedName>
        <fullName evidence="12">D-alanyl-D-alanine carboxypeptidase</fullName>
    </submittedName>
</protein>
<evidence type="ECO:0000256" key="4">
    <source>
        <dbReference type="ARBA" id="ARBA00022960"/>
    </source>
</evidence>
<dbReference type="Proteomes" id="UP000310541">
    <property type="component" value="Unassembled WGS sequence"/>
</dbReference>
<evidence type="ECO:0000256" key="1">
    <source>
        <dbReference type="ARBA" id="ARBA00007164"/>
    </source>
</evidence>
<keyword evidence="5" id="KW-0573">Peptidoglycan synthesis</keyword>
<evidence type="ECO:0000256" key="8">
    <source>
        <dbReference type="PIRSR" id="PIRSR618044-2"/>
    </source>
</evidence>
<reference evidence="12 13" key="1">
    <citation type="submission" date="2019-04" db="EMBL/GenBank/DDBJ databases">
        <title>Genome sequence of Bacillus hwajinpoensis strain Y2.</title>
        <authorList>
            <person name="Fair J.L."/>
            <person name="Maclea K.S."/>
        </authorList>
    </citation>
    <scope>NUCLEOTIDE SEQUENCE [LARGE SCALE GENOMIC DNA]</scope>
    <source>
        <strain evidence="12 13">Y2</strain>
    </source>
</reference>
<dbReference type="Gene3D" id="3.40.710.10">
    <property type="entry name" value="DD-peptidase/beta-lactamase superfamily"/>
    <property type="match status" value="1"/>
</dbReference>
<evidence type="ECO:0000256" key="2">
    <source>
        <dbReference type="ARBA" id="ARBA00022729"/>
    </source>
</evidence>
<evidence type="ECO:0000259" key="11">
    <source>
        <dbReference type="Pfam" id="PF00768"/>
    </source>
</evidence>
<dbReference type="OrthoDB" id="9791132at2"/>
<feature type="active site" description="Acyl-ester intermediate" evidence="7">
    <location>
        <position position="97"/>
    </location>
</feature>
<keyword evidence="4" id="KW-0133">Cell shape</keyword>
<evidence type="ECO:0000256" key="5">
    <source>
        <dbReference type="ARBA" id="ARBA00022984"/>
    </source>
</evidence>
<dbReference type="SUPFAM" id="SSF56601">
    <property type="entry name" value="beta-lactamase/transpeptidase-like"/>
    <property type="match status" value="1"/>
</dbReference>
<evidence type="ECO:0000256" key="10">
    <source>
        <dbReference type="SAM" id="Phobius"/>
    </source>
</evidence>
<evidence type="ECO:0000256" key="7">
    <source>
        <dbReference type="PIRSR" id="PIRSR618044-1"/>
    </source>
</evidence>
<dbReference type="PANTHER" id="PTHR21581">
    <property type="entry name" value="D-ALANYL-D-ALANINE CARBOXYPEPTIDASE"/>
    <property type="match status" value="1"/>
</dbReference>
<dbReference type="Pfam" id="PF00768">
    <property type="entry name" value="Peptidase_S11"/>
    <property type="match status" value="1"/>
</dbReference>
<dbReference type="PRINTS" id="PR00725">
    <property type="entry name" value="DADACBPTASE1"/>
</dbReference>
<comment type="caution">
    <text evidence="12">The sequence shown here is derived from an EMBL/GenBank/DDBJ whole genome shotgun (WGS) entry which is preliminary data.</text>
</comment>
<keyword evidence="6" id="KW-0961">Cell wall biogenesis/degradation</keyword>
<keyword evidence="12" id="KW-0645">Protease</keyword>